<evidence type="ECO:0000256" key="1">
    <source>
        <dbReference type="SAM" id="Phobius"/>
    </source>
</evidence>
<keyword evidence="4" id="KW-1185">Reference proteome</keyword>
<evidence type="ECO:0000256" key="2">
    <source>
        <dbReference type="SAM" id="SignalP"/>
    </source>
</evidence>
<evidence type="ECO:0000313" key="4">
    <source>
        <dbReference type="Proteomes" id="UP000664859"/>
    </source>
</evidence>
<dbReference type="Proteomes" id="UP000664859">
    <property type="component" value="Unassembled WGS sequence"/>
</dbReference>
<feature type="transmembrane region" description="Helical" evidence="1">
    <location>
        <begin position="648"/>
        <end position="676"/>
    </location>
</feature>
<feature type="transmembrane region" description="Helical" evidence="1">
    <location>
        <begin position="600"/>
        <end position="628"/>
    </location>
</feature>
<accession>A0A836CGM0</accession>
<sequence length="730" mass="75926">MQQGALLAAAVVCGALALVPSSAALPSSAAVPSSAPELVVQQLDSTFTASSGFCSGGALTSGQLAGLCGMIGASYPMGSSAGLLAASRMQEFNLAAQGLSSEPNVAGVLADYVVQSTRGTSRTDNAKSLSGTAQPCPPATGPAILSRFISTCKGTSHSTTCQPKLLELGALVRMAALPRADSDSTSNEDWSSLRIGNYWRISADADGAKVCATIISFVHPWMDGRGWGESVDCEPVETWVFDSYFPQAWLEWPALTYSLHDANPPPGITIPDSVGIAVHNPIGTSKGANATAAQWAAEEYSYVVSFTGACVYCGEDMYGSVDAAESAGHSTCFLTSQYTCVTDSGANGFTEDSDGNVSGPMLARADGSSAPLRQLDLLGGASILAWDITTGGAGSTAEDPNRHLQLARPLLKLAVLAGASQLGAAQLPWCQPGARKNPQQVYDILAGNSVYNAMRKSSNADVYVPLLRTADGDVGVYACNTWDTQKWGYVHSDDDDAPTRAAAAGTAFWSSMERRWVSLAADGAGVDGYNDITRKTLESGIDNVVQTTVALLDDSVTAELSVTDWTLAVPGALVNLVLMLIAAIATYAGRKDLIHIFGKVLPPLAAHAASALACAFAIAVPAIVVAVGEEAARDGNADGSESELQWTAAYILMYVNLALACLAAVAMVVSIVLAGLRNERTARAAPAEAEAQQPIAQEYHVGLWLPPLVKQVDEPLRSASDRHKLSATLS</sequence>
<comment type="caution">
    <text evidence="3">The sequence shown here is derived from an EMBL/GenBank/DDBJ whole genome shotgun (WGS) entry which is preliminary data.</text>
</comment>
<organism evidence="3 4">
    <name type="scientific">Tribonema minus</name>
    <dbReference type="NCBI Taxonomy" id="303371"/>
    <lineage>
        <taxon>Eukaryota</taxon>
        <taxon>Sar</taxon>
        <taxon>Stramenopiles</taxon>
        <taxon>Ochrophyta</taxon>
        <taxon>PX clade</taxon>
        <taxon>Xanthophyceae</taxon>
        <taxon>Tribonematales</taxon>
        <taxon>Tribonemataceae</taxon>
        <taxon>Tribonema</taxon>
    </lineage>
</organism>
<feature type="signal peptide" evidence="2">
    <location>
        <begin position="1"/>
        <end position="24"/>
    </location>
</feature>
<evidence type="ECO:0000313" key="3">
    <source>
        <dbReference type="EMBL" id="KAG5185815.1"/>
    </source>
</evidence>
<dbReference type="AlphaFoldDB" id="A0A836CGM0"/>
<dbReference type="EMBL" id="JAFCMP010000121">
    <property type="protein sequence ID" value="KAG5185815.1"/>
    <property type="molecule type" value="Genomic_DNA"/>
</dbReference>
<protein>
    <submittedName>
        <fullName evidence="3">Uncharacterized protein</fullName>
    </submittedName>
</protein>
<proteinExistence type="predicted"/>
<feature type="chain" id="PRO_5032571292" evidence="2">
    <location>
        <begin position="25"/>
        <end position="730"/>
    </location>
</feature>
<keyword evidence="1" id="KW-0812">Transmembrane</keyword>
<keyword evidence="1" id="KW-0472">Membrane</keyword>
<name>A0A836CGM0_9STRA</name>
<feature type="transmembrane region" description="Helical" evidence="1">
    <location>
        <begin position="565"/>
        <end position="588"/>
    </location>
</feature>
<reference evidence="3" key="1">
    <citation type="submission" date="2021-02" db="EMBL/GenBank/DDBJ databases">
        <title>First Annotated Genome of the Yellow-green Alga Tribonema minus.</title>
        <authorList>
            <person name="Mahan K.M."/>
        </authorList>
    </citation>
    <scope>NUCLEOTIDE SEQUENCE</scope>
    <source>
        <strain evidence="3">UTEX B ZZ1240</strain>
    </source>
</reference>
<keyword evidence="2" id="KW-0732">Signal</keyword>
<gene>
    <name evidence="3" type="ORF">JKP88DRAFT_311173</name>
</gene>
<keyword evidence="1" id="KW-1133">Transmembrane helix</keyword>